<keyword evidence="2" id="KW-1003">Cell membrane</keyword>
<comment type="caution">
    <text evidence="11">The sequence shown here is derived from an EMBL/GenBank/DDBJ whole genome shotgun (WGS) entry which is preliminary data.</text>
</comment>
<keyword evidence="4 9" id="KW-0479">Metal-binding</keyword>
<dbReference type="SUPFAM" id="SSF46626">
    <property type="entry name" value="Cytochrome c"/>
    <property type="match status" value="3"/>
</dbReference>
<keyword evidence="6" id="KW-0677">Repeat</keyword>
<keyword evidence="8" id="KW-0472">Membrane</keyword>
<name>A0ABV2DEZ0_9HYPH</name>
<dbReference type="InterPro" id="IPR051459">
    <property type="entry name" value="Cytochrome_c-type_DH"/>
</dbReference>
<evidence type="ECO:0000256" key="9">
    <source>
        <dbReference type="PROSITE-ProRule" id="PRU00433"/>
    </source>
</evidence>
<comment type="subcellular location">
    <subcellularLocation>
        <location evidence="1">Cell membrane</location>
    </subcellularLocation>
</comment>
<evidence type="ECO:0000256" key="4">
    <source>
        <dbReference type="ARBA" id="ARBA00022723"/>
    </source>
</evidence>
<keyword evidence="5" id="KW-0732">Signal</keyword>
<dbReference type="PIRSF" id="PIRSF000018">
    <property type="entry name" value="Mb_ADH_cyt_c"/>
    <property type="match status" value="1"/>
</dbReference>
<dbReference type="Proteomes" id="UP001548832">
    <property type="component" value="Unassembled WGS sequence"/>
</dbReference>
<organism evidence="11 12">
    <name type="scientific">Mesorhizobium shangrilense</name>
    <dbReference type="NCBI Taxonomy" id="460060"/>
    <lineage>
        <taxon>Bacteria</taxon>
        <taxon>Pseudomonadati</taxon>
        <taxon>Pseudomonadota</taxon>
        <taxon>Alphaproteobacteria</taxon>
        <taxon>Hyphomicrobiales</taxon>
        <taxon>Phyllobacteriaceae</taxon>
        <taxon>Mesorhizobium</taxon>
    </lineage>
</organism>
<accession>A0ABV2DEZ0</accession>
<dbReference type="EMBL" id="JBEWSZ010000001">
    <property type="protein sequence ID" value="MET2828542.1"/>
    <property type="molecule type" value="Genomic_DNA"/>
</dbReference>
<evidence type="ECO:0000256" key="1">
    <source>
        <dbReference type="ARBA" id="ARBA00004236"/>
    </source>
</evidence>
<evidence type="ECO:0000256" key="2">
    <source>
        <dbReference type="ARBA" id="ARBA00022475"/>
    </source>
</evidence>
<keyword evidence="7 9" id="KW-0408">Iron</keyword>
<dbReference type="RefSeq" id="WP_354460541.1">
    <property type="nucleotide sequence ID" value="NZ_JBEWSZ010000001.1"/>
</dbReference>
<evidence type="ECO:0000313" key="12">
    <source>
        <dbReference type="Proteomes" id="UP001548832"/>
    </source>
</evidence>
<evidence type="ECO:0000259" key="10">
    <source>
        <dbReference type="PROSITE" id="PS51007"/>
    </source>
</evidence>
<dbReference type="PROSITE" id="PS51007">
    <property type="entry name" value="CYTC"/>
    <property type="match status" value="2"/>
</dbReference>
<sequence length="439" mass="46452">MRLKIILGIGAAFAVLAGGAALAYAWRSEIAPIATPSPASFDPEIVARGKALALIGDCRSCHTAPAGRVFAGGLAMPTPFGIIYSTNITPDRETGIGSWSGEAFARAMREGVDRQGRHLYPAFPYDHFTLTNSEDIKALYAYFMTREPVSAKTPANQLPFPISIRLVLAGWKLLFLDQRQLQPDSAKDERWHRGRYLVEGLGHCGGCHTPRNLMGAEKKAHAFEGGEVEGWRAYALGKTSKAPIPWTADALETYLAEGFHPDHGVARGPMAAVAENLSQVPRQELAAMATYLASLGPAAAASLSEPAAVATPSMPQSGGLQVATPPAQSDSGARLYANACASCHDSGRTLPLGAVPLRVSTVVSGEGPENLVTLILNGVPATNSSTAPVMPGFGAVMTDGQIMSLARYLRRDLAGRSEWPSLEATLRKARAAQAASRLK</sequence>
<evidence type="ECO:0000256" key="7">
    <source>
        <dbReference type="ARBA" id="ARBA00023004"/>
    </source>
</evidence>
<gene>
    <name evidence="11" type="ORF">ABVQ20_16285</name>
</gene>
<protein>
    <submittedName>
        <fullName evidence="11">Cytochrome c</fullName>
    </submittedName>
</protein>
<dbReference type="InterPro" id="IPR036909">
    <property type="entry name" value="Cyt_c-like_dom_sf"/>
</dbReference>
<dbReference type="PANTHER" id="PTHR35008">
    <property type="entry name" value="BLL4482 PROTEIN-RELATED"/>
    <property type="match status" value="1"/>
</dbReference>
<evidence type="ECO:0000256" key="8">
    <source>
        <dbReference type="ARBA" id="ARBA00023136"/>
    </source>
</evidence>
<evidence type="ECO:0000256" key="3">
    <source>
        <dbReference type="ARBA" id="ARBA00022617"/>
    </source>
</evidence>
<feature type="domain" description="Cytochrome c" evidence="10">
    <location>
        <begin position="327"/>
        <end position="413"/>
    </location>
</feature>
<dbReference type="PANTHER" id="PTHR35008:SF8">
    <property type="entry name" value="ALCOHOL DEHYDROGENASE CYTOCHROME C SUBUNIT"/>
    <property type="match status" value="1"/>
</dbReference>
<proteinExistence type="predicted"/>
<evidence type="ECO:0000256" key="5">
    <source>
        <dbReference type="ARBA" id="ARBA00022729"/>
    </source>
</evidence>
<dbReference type="Pfam" id="PF13442">
    <property type="entry name" value="Cytochrome_CBB3"/>
    <property type="match status" value="1"/>
</dbReference>
<dbReference type="InterPro" id="IPR009056">
    <property type="entry name" value="Cyt_c-like_dom"/>
</dbReference>
<keyword evidence="3 9" id="KW-0349">Heme</keyword>
<evidence type="ECO:0000313" key="11">
    <source>
        <dbReference type="EMBL" id="MET2828542.1"/>
    </source>
</evidence>
<feature type="domain" description="Cytochrome c" evidence="10">
    <location>
        <begin position="44"/>
        <end position="147"/>
    </location>
</feature>
<dbReference type="Gene3D" id="1.10.760.10">
    <property type="entry name" value="Cytochrome c-like domain"/>
    <property type="match status" value="3"/>
</dbReference>
<dbReference type="InterPro" id="IPR014353">
    <property type="entry name" value="Membr-bd_ADH_cyt_c"/>
</dbReference>
<reference evidence="11 12" key="1">
    <citation type="submission" date="2024-06" db="EMBL/GenBank/DDBJ databases">
        <authorList>
            <person name="Kim D.-U."/>
        </authorList>
    </citation>
    <scope>NUCLEOTIDE SEQUENCE [LARGE SCALE GENOMIC DNA]</scope>
    <source>
        <strain evidence="11 12">KACC15460</strain>
    </source>
</reference>
<evidence type="ECO:0000256" key="6">
    <source>
        <dbReference type="ARBA" id="ARBA00022737"/>
    </source>
</evidence>
<keyword evidence="12" id="KW-1185">Reference proteome</keyword>